<dbReference type="EMBL" id="CP017448">
    <property type="protein sequence ID" value="AOV18494.1"/>
    <property type="molecule type" value="Genomic_DNA"/>
</dbReference>
<keyword evidence="7 9" id="KW-0067">ATP-binding</keyword>
<evidence type="ECO:0000256" key="3">
    <source>
        <dbReference type="ARBA" id="ARBA00022679"/>
    </source>
</evidence>
<feature type="binding site" evidence="9">
    <location>
        <position position="7"/>
    </location>
    <ligand>
        <name>Mg(2+)</name>
        <dbReference type="ChEBI" id="CHEBI:18420"/>
    </ligand>
</feature>
<dbReference type="PROSITE" id="PS01076">
    <property type="entry name" value="ACETATE_KINASE_2"/>
    <property type="match status" value="1"/>
</dbReference>
<dbReference type="GO" id="GO:0006085">
    <property type="term" value="P:acetyl-CoA biosynthetic process"/>
    <property type="evidence" value="ECO:0007669"/>
    <property type="project" value="UniProtKB-UniRule"/>
</dbReference>
<protein>
    <recommendedName>
        <fullName evidence="9">Acetate kinase</fullName>
        <ecNumber evidence="9">2.7.2.1</ecNumber>
    </recommendedName>
    <alternativeName>
        <fullName evidence="9">Acetokinase</fullName>
    </alternativeName>
</protein>
<dbReference type="NCBIfam" id="TIGR00016">
    <property type="entry name" value="ackA"/>
    <property type="match status" value="1"/>
</dbReference>
<evidence type="ECO:0000313" key="11">
    <source>
        <dbReference type="EMBL" id="AOV18494.1"/>
    </source>
</evidence>
<evidence type="ECO:0000256" key="4">
    <source>
        <dbReference type="ARBA" id="ARBA00022723"/>
    </source>
</evidence>
<dbReference type="EC" id="2.7.2.1" evidence="9"/>
<evidence type="ECO:0000256" key="10">
    <source>
        <dbReference type="RuleBase" id="RU003835"/>
    </source>
</evidence>
<dbReference type="InterPro" id="IPR004372">
    <property type="entry name" value="Ac/propionate_kinase"/>
</dbReference>
<dbReference type="UniPathway" id="UPA00340">
    <property type="reaction ID" value="UER00458"/>
</dbReference>
<proteinExistence type="inferred from homology"/>
<keyword evidence="2 9" id="KW-0963">Cytoplasm</keyword>
<evidence type="ECO:0000256" key="5">
    <source>
        <dbReference type="ARBA" id="ARBA00022741"/>
    </source>
</evidence>
<keyword evidence="12" id="KW-1185">Reference proteome</keyword>
<dbReference type="SUPFAM" id="SSF53067">
    <property type="entry name" value="Actin-like ATPase domain"/>
    <property type="match status" value="2"/>
</dbReference>
<dbReference type="GO" id="GO:0008776">
    <property type="term" value="F:acetate kinase activity"/>
    <property type="evidence" value="ECO:0007669"/>
    <property type="project" value="UniProtKB-UniRule"/>
</dbReference>
<dbReference type="PRINTS" id="PR00471">
    <property type="entry name" value="ACETATEKNASE"/>
</dbReference>
<dbReference type="InterPro" id="IPR023865">
    <property type="entry name" value="Aliphatic_acid_kinase_CS"/>
</dbReference>
<dbReference type="PIRSF" id="PIRSF000722">
    <property type="entry name" value="Acetate_prop_kin"/>
    <property type="match status" value="1"/>
</dbReference>
<keyword evidence="6 9" id="KW-0418">Kinase</keyword>
<dbReference type="Pfam" id="PF00871">
    <property type="entry name" value="Acetate_kinase"/>
    <property type="match status" value="1"/>
</dbReference>
<reference evidence="11 12" key="1">
    <citation type="submission" date="2016-09" db="EMBL/GenBank/DDBJ databases">
        <title>Acidihalobacter prosperus V6 (DSM14174).</title>
        <authorList>
            <person name="Khaleque H.N."/>
            <person name="Ramsay J.P."/>
            <person name="Murphy R.J.T."/>
            <person name="Kaksonen A.H."/>
            <person name="Boxall N.J."/>
            <person name="Watkin E.L.J."/>
        </authorList>
    </citation>
    <scope>NUCLEOTIDE SEQUENCE [LARGE SCALE GENOMIC DNA]</scope>
    <source>
        <strain evidence="11 12">V6</strain>
    </source>
</reference>
<evidence type="ECO:0000256" key="2">
    <source>
        <dbReference type="ARBA" id="ARBA00022490"/>
    </source>
</evidence>
<accession>A0A1D8KC09</accession>
<dbReference type="InterPro" id="IPR000890">
    <property type="entry name" value="Aliphatic_acid_kin_short-chain"/>
</dbReference>
<keyword evidence="5 9" id="KW-0547">Nucleotide-binding</keyword>
<feature type="site" description="Transition state stabilizer" evidence="9">
    <location>
        <position position="167"/>
    </location>
</feature>
<dbReference type="PANTHER" id="PTHR21060:SF21">
    <property type="entry name" value="ACETATE KINASE"/>
    <property type="match status" value="1"/>
</dbReference>
<comment type="catalytic activity">
    <reaction evidence="9">
        <text>acetate + ATP = acetyl phosphate + ADP</text>
        <dbReference type="Rhea" id="RHEA:11352"/>
        <dbReference type="ChEBI" id="CHEBI:22191"/>
        <dbReference type="ChEBI" id="CHEBI:30089"/>
        <dbReference type="ChEBI" id="CHEBI:30616"/>
        <dbReference type="ChEBI" id="CHEBI:456216"/>
        <dbReference type="EC" id="2.7.2.1"/>
    </reaction>
</comment>
<feature type="site" description="Transition state stabilizer" evidence="9">
    <location>
        <position position="223"/>
    </location>
</feature>
<evidence type="ECO:0000256" key="1">
    <source>
        <dbReference type="ARBA" id="ARBA00008748"/>
    </source>
</evidence>
<comment type="subunit">
    <text evidence="9">Homodimer.</text>
</comment>
<feature type="active site" description="Proton donor/acceptor" evidence="9">
    <location>
        <position position="136"/>
    </location>
</feature>
<keyword evidence="3 9" id="KW-0808">Transferase</keyword>
<feature type="binding site" evidence="9">
    <location>
        <position position="361"/>
    </location>
    <ligand>
        <name>Mg(2+)</name>
        <dbReference type="ChEBI" id="CHEBI:18420"/>
    </ligand>
</feature>
<comment type="cofactor">
    <cofactor evidence="9">
        <name>Mg(2+)</name>
        <dbReference type="ChEBI" id="CHEBI:18420"/>
    </cofactor>
    <cofactor evidence="9">
        <name>Mn(2+)</name>
        <dbReference type="ChEBI" id="CHEBI:29035"/>
    </cofactor>
    <text evidence="9">Mg(2+). Can also accept Mn(2+).</text>
</comment>
<evidence type="ECO:0000256" key="9">
    <source>
        <dbReference type="HAMAP-Rule" id="MF_00020"/>
    </source>
</evidence>
<dbReference type="PANTHER" id="PTHR21060">
    <property type="entry name" value="ACETATE KINASE"/>
    <property type="match status" value="1"/>
</dbReference>
<comment type="pathway">
    <text evidence="9">Metabolic intermediate biosynthesis; acetyl-CoA biosynthesis; acetyl-CoA from acetate: step 1/2.</text>
</comment>
<dbReference type="HAMAP" id="MF_00020">
    <property type="entry name" value="Acetate_kinase"/>
    <property type="match status" value="1"/>
</dbReference>
<name>A0A1D8KC09_9GAMM</name>
<comment type="caution">
    <text evidence="9">Lacks conserved residue(s) required for the propagation of feature annotation.</text>
</comment>
<dbReference type="InterPro" id="IPR043129">
    <property type="entry name" value="ATPase_NBD"/>
</dbReference>
<dbReference type="KEGG" id="aaeo:BJI67_06840"/>
<sequence>MHCLCVNAGSSSLKLALYRIADDGTEIRLGEASASEIGRPEAALEVKGHTENRPLADHHEAFPVLVQALNPSRVDALGHRVVHGGGLDRPALVTAELLDRLDAVTPLAPLHNPPALAAIRSALRHFPHSPQVACFDTAFHATLPEVAHTLPLPQRYREAGLRRYGFHGLSYEYVLRKLGSRALGRLVIAHLGNGASLSAVLHGRCVDTSMGFTPSGGIMMGTRSGDLDPGVMLYLARTEGLDPTALEHVIDRESGLLGVSGHSANMATLLADDTPDSRLAVSLFAYHVRKTIGAYAAVLGGLDRLVFTGGIGEHAAAVRWRVCRGLEYLGIELDTLANDTHAERISTPTARCAVEVVATDEDAMIARHVHETLVTHHAE</sequence>
<evidence type="ECO:0000313" key="12">
    <source>
        <dbReference type="Proteomes" id="UP000095342"/>
    </source>
</evidence>
<feature type="binding site" evidence="9">
    <location>
        <begin position="310"/>
        <end position="314"/>
    </location>
    <ligand>
        <name>ATP</name>
        <dbReference type="ChEBI" id="CHEBI:30616"/>
    </ligand>
</feature>
<dbReference type="Gene3D" id="3.30.420.40">
    <property type="match status" value="2"/>
</dbReference>
<dbReference type="GO" id="GO:0005829">
    <property type="term" value="C:cytosol"/>
    <property type="evidence" value="ECO:0007669"/>
    <property type="project" value="TreeGrafter"/>
</dbReference>
<evidence type="ECO:0000256" key="7">
    <source>
        <dbReference type="ARBA" id="ARBA00022840"/>
    </source>
</evidence>
<feature type="binding site" evidence="9">
    <location>
        <position position="80"/>
    </location>
    <ligand>
        <name>substrate</name>
    </ligand>
</feature>
<comment type="similarity">
    <text evidence="1 9 10">Belongs to the acetokinase family.</text>
</comment>
<comment type="subcellular location">
    <subcellularLocation>
        <location evidence="9">Cytoplasm</location>
    </subcellularLocation>
</comment>
<evidence type="ECO:0000256" key="8">
    <source>
        <dbReference type="ARBA" id="ARBA00022842"/>
    </source>
</evidence>
<comment type="function">
    <text evidence="9">Catalyzes the formation of acetyl phosphate from acetate and ATP. Can also catalyze the reverse reaction.</text>
</comment>
<keyword evidence="8 9" id="KW-0460">Magnesium</keyword>
<dbReference type="Proteomes" id="UP000095342">
    <property type="component" value="Chromosome"/>
</dbReference>
<organism evidence="11 12">
    <name type="scientific">Acidihalobacter aeolianus</name>
    <dbReference type="NCBI Taxonomy" id="2792603"/>
    <lineage>
        <taxon>Bacteria</taxon>
        <taxon>Pseudomonadati</taxon>
        <taxon>Pseudomonadota</taxon>
        <taxon>Gammaproteobacteria</taxon>
        <taxon>Chromatiales</taxon>
        <taxon>Ectothiorhodospiraceae</taxon>
        <taxon>Acidihalobacter</taxon>
    </lineage>
</organism>
<keyword evidence="4 9" id="KW-0479">Metal-binding</keyword>
<feature type="binding site" evidence="9">
    <location>
        <position position="14"/>
    </location>
    <ligand>
        <name>ATP</name>
        <dbReference type="ChEBI" id="CHEBI:30616"/>
    </ligand>
</feature>
<evidence type="ECO:0000256" key="6">
    <source>
        <dbReference type="ARBA" id="ARBA00022777"/>
    </source>
</evidence>
<dbReference type="GO" id="GO:0005524">
    <property type="term" value="F:ATP binding"/>
    <property type="evidence" value="ECO:0007669"/>
    <property type="project" value="UniProtKB-KW"/>
</dbReference>
<feature type="binding site" evidence="9">
    <location>
        <begin position="190"/>
        <end position="194"/>
    </location>
    <ligand>
        <name>ATP</name>
        <dbReference type="ChEBI" id="CHEBI:30616"/>
    </ligand>
</feature>
<dbReference type="GO" id="GO:0006083">
    <property type="term" value="P:acetate metabolic process"/>
    <property type="evidence" value="ECO:0007669"/>
    <property type="project" value="TreeGrafter"/>
</dbReference>
<dbReference type="GO" id="GO:0000287">
    <property type="term" value="F:magnesium ion binding"/>
    <property type="evidence" value="ECO:0007669"/>
    <property type="project" value="UniProtKB-UniRule"/>
</dbReference>
<dbReference type="AlphaFoldDB" id="A0A1D8KC09"/>
<gene>
    <name evidence="9" type="primary">ackA</name>
    <name evidence="11" type="ORF">BJI67_06840</name>
</gene>